<keyword evidence="15" id="KW-1185">Reference proteome</keyword>
<keyword evidence="9" id="KW-0067">ATP-binding</keyword>
<feature type="domain" description="Phosphoadenosine phosphosulphate reductase" evidence="13">
    <location>
        <begin position="56"/>
        <end position="123"/>
    </location>
</feature>
<evidence type="ECO:0000256" key="4">
    <source>
        <dbReference type="ARBA" id="ARBA00022643"/>
    </source>
</evidence>
<evidence type="ECO:0000256" key="1">
    <source>
        <dbReference type="ARBA" id="ARBA00004726"/>
    </source>
</evidence>
<comment type="pathway">
    <text evidence="1">Cofactor biosynthesis; FAD biosynthesis; FAD from FMN: step 1/1.</text>
</comment>
<dbReference type="OrthoDB" id="270728at2759"/>
<dbReference type="STRING" id="1173061.A0A0J9XAF9"/>
<dbReference type="Pfam" id="PF01507">
    <property type="entry name" value="PAPS_reduct"/>
    <property type="match status" value="2"/>
</dbReference>
<dbReference type="GO" id="GO:0006747">
    <property type="term" value="P:FAD biosynthetic process"/>
    <property type="evidence" value="ECO:0007669"/>
    <property type="project" value="TreeGrafter"/>
</dbReference>
<dbReference type="InterPro" id="IPR002500">
    <property type="entry name" value="PAPS_reduct_dom"/>
</dbReference>
<comment type="catalytic activity">
    <reaction evidence="12">
        <text>FMN + ATP + H(+) = FAD + diphosphate</text>
        <dbReference type="Rhea" id="RHEA:17237"/>
        <dbReference type="ChEBI" id="CHEBI:15378"/>
        <dbReference type="ChEBI" id="CHEBI:30616"/>
        <dbReference type="ChEBI" id="CHEBI:33019"/>
        <dbReference type="ChEBI" id="CHEBI:57692"/>
        <dbReference type="ChEBI" id="CHEBI:58210"/>
        <dbReference type="EC" id="2.7.7.2"/>
    </reaction>
</comment>
<evidence type="ECO:0000256" key="7">
    <source>
        <dbReference type="ARBA" id="ARBA00022741"/>
    </source>
</evidence>
<sequence length="250" mass="28067">MTQNLNHALIAVSKDAAKLVQQYLAAEEVSPEGKACVRQSLDVIREALDRFRFEELALSFNGGKDCLVLLILLLAGLAEKTITDPEYTAATAALSCVYVKCPNAFPEVDEFVESCNRAYALRTTTIELGMKEGLAEYLRENPRVRAIFVGIRRTDPYGSKLQFFQETDHGWPEFMRIHPVINWGLKQIWEFIRYTKIDYCPLYDLGYTSLGGTDNTIPNPGLQVVGSKGAISYLPAYMLDDDLQERLGRG</sequence>
<proteinExistence type="predicted"/>
<dbReference type="PANTHER" id="PTHR23293">
    <property type="entry name" value="FAD SYNTHETASE-RELATED FMN ADENYLYLTRANSFERASE"/>
    <property type="match status" value="1"/>
</dbReference>
<dbReference type="GO" id="GO:0003919">
    <property type="term" value="F:FMN adenylyltransferase activity"/>
    <property type="evidence" value="ECO:0007669"/>
    <property type="project" value="UniProtKB-EC"/>
</dbReference>
<dbReference type="SUPFAM" id="SSF52402">
    <property type="entry name" value="Adenine nucleotide alpha hydrolases-like"/>
    <property type="match status" value="1"/>
</dbReference>
<evidence type="ECO:0000313" key="14">
    <source>
        <dbReference type="EMBL" id="CDO53810.1"/>
    </source>
</evidence>
<keyword evidence="7" id="KW-0547">Nucleotide-binding</keyword>
<comment type="caution">
    <text evidence="14">The sequence shown here is derived from an EMBL/GenBank/DDBJ whole genome shotgun (WGS) entry which is preliminary data.</text>
</comment>
<evidence type="ECO:0000256" key="9">
    <source>
        <dbReference type="ARBA" id="ARBA00022840"/>
    </source>
</evidence>
<feature type="domain" description="Phosphoadenosine phosphosulphate reductase" evidence="13">
    <location>
        <begin position="133"/>
        <end position="217"/>
    </location>
</feature>
<reference evidence="14" key="1">
    <citation type="submission" date="2014-03" db="EMBL/GenBank/DDBJ databases">
        <authorList>
            <person name="Casaregola S."/>
        </authorList>
    </citation>
    <scope>NUCLEOTIDE SEQUENCE [LARGE SCALE GENOMIC DNA]</scope>
    <source>
        <strain evidence="14">CLIB 918</strain>
    </source>
</reference>
<evidence type="ECO:0000256" key="11">
    <source>
        <dbReference type="ARBA" id="ARBA00031871"/>
    </source>
</evidence>
<dbReference type="InterPro" id="IPR014729">
    <property type="entry name" value="Rossmann-like_a/b/a_fold"/>
</dbReference>
<dbReference type="PANTHER" id="PTHR23293:SF9">
    <property type="entry name" value="FAD SYNTHASE"/>
    <property type="match status" value="1"/>
</dbReference>
<evidence type="ECO:0000259" key="13">
    <source>
        <dbReference type="Pfam" id="PF01507"/>
    </source>
</evidence>
<accession>A0A0J9XAF9</accession>
<keyword evidence="6" id="KW-0548">Nucleotidyltransferase</keyword>
<evidence type="ECO:0000256" key="10">
    <source>
        <dbReference type="ARBA" id="ARBA00031145"/>
    </source>
</evidence>
<evidence type="ECO:0000313" key="15">
    <source>
        <dbReference type="Proteomes" id="UP000242525"/>
    </source>
</evidence>
<dbReference type="Proteomes" id="UP000242525">
    <property type="component" value="Unassembled WGS sequence"/>
</dbReference>
<keyword evidence="5" id="KW-0808">Transferase</keyword>
<keyword evidence="4" id="KW-0288">FMN</keyword>
<evidence type="ECO:0000256" key="2">
    <source>
        <dbReference type="ARBA" id="ARBA00012393"/>
    </source>
</evidence>
<organism evidence="14 15">
    <name type="scientific">Geotrichum candidum</name>
    <name type="common">Oospora lactis</name>
    <name type="synonym">Dipodascus geotrichum</name>
    <dbReference type="NCBI Taxonomy" id="1173061"/>
    <lineage>
        <taxon>Eukaryota</taxon>
        <taxon>Fungi</taxon>
        <taxon>Dikarya</taxon>
        <taxon>Ascomycota</taxon>
        <taxon>Saccharomycotina</taxon>
        <taxon>Dipodascomycetes</taxon>
        <taxon>Dipodascales</taxon>
        <taxon>Dipodascaceae</taxon>
        <taxon>Geotrichum</taxon>
    </lineage>
</organism>
<evidence type="ECO:0000256" key="3">
    <source>
        <dbReference type="ARBA" id="ARBA00022630"/>
    </source>
</evidence>
<evidence type="ECO:0000256" key="8">
    <source>
        <dbReference type="ARBA" id="ARBA00022827"/>
    </source>
</evidence>
<protein>
    <recommendedName>
        <fullName evidence="2">FAD synthase</fullName>
        <ecNumber evidence="2">2.7.7.2</ecNumber>
    </recommendedName>
    <alternativeName>
        <fullName evidence="10">FAD pyrophosphorylase</fullName>
    </alternativeName>
    <alternativeName>
        <fullName evidence="11">FMN adenylyltransferase</fullName>
    </alternativeName>
</protein>
<dbReference type="Gene3D" id="3.40.50.620">
    <property type="entry name" value="HUPs"/>
    <property type="match status" value="1"/>
</dbReference>
<keyword evidence="3" id="KW-0285">Flavoprotein</keyword>
<evidence type="ECO:0000256" key="12">
    <source>
        <dbReference type="ARBA" id="ARBA00049494"/>
    </source>
</evidence>
<dbReference type="EMBL" id="CCBN010000006">
    <property type="protein sequence ID" value="CDO53810.1"/>
    <property type="molecule type" value="Genomic_DNA"/>
</dbReference>
<evidence type="ECO:0000256" key="5">
    <source>
        <dbReference type="ARBA" id="ARBA00022679"/>
    </source>
</evidence>
<evidence type="ECO:0000256" key="6">
    <source>
        <dbReference type="ARBA" id="ARBA00022695"/>
    </source>
</evidence>
<keyword evidence="8" id="KW-0274">FAD</keyword>
<name>A0A0J9XAF9_GEOCN</name>
<dbReference type="GO" id="GO:0005524">
    <property type="term" value="F:ATP binding"/>
    <property type="evidence" value="ECO:0007669"/>
    <property type="project" value="UniProtKB-KW"/>
</dbReference>
<dbReference type="AlphaFoldDB" id="A0A0J9XAF9"/>
<dbReference type="CDD" id="cd23948">
    <property type="entry name" value="FAD_synthase"/>
    <property type="match status" value="1"/>
</dbReference>
<dbReference type="EC" id="2.7.7.2" evidence="2"/>
<gene>
    <name evidence="14" type="ORF">BN980_GECA06s00109g</name>
</gene>